<organism evidence="2 3">
    <name type="scientific">Perkinsus olseni</name>
    <name type="common">Perkinsus atlanticus</name>
    <dbReference type="NCBI Taxonomy" id="32597"/>
    <lineage>
        <taxon>Eukaryota</taxon>
        <taxon>Sar</taxon>
        <taxon>Alveolata</taxon>
        <taxon>Perkinsozoa</taxon>
        <taxon>Perkinsea</taxon>
        <taxon>Perkinsida</taxon>
        <taxon>Perkinsidae</taxon>
        <taxon>Perkinsus</taxon>
    </lineage>
</organism>
<proteinExistence type="predicted"/>
<accession>A0A7J6TZ89</accession>
<name>A0A7J6TZ89_PEROL</name>
<sequence>HGRGCQTSGDDHTTGCPHGPTQGRPPSDTWAAVSAASASYSESVGRFRPSTTPNGSAGIPGRWGVPVRGTAALRATTATSSGNDCRPAAAPQPSPTAAADADAPVAASRPLLRALRGDVPL</sequence>
<comment type="caution">
    <text evidence="2">The sequence shown here is derived from an EMBL/GenBank/DDBJ whole genome shotgun (WGS) entry which is preliminary data.</text>
</comment>
<feature type="compositionally biased region" description="Low complexity" evidence="1">
    <location>
        <begin position="86"/>
        <end position="104"/>
    </location>
</feature>
<feature type="non-terminal residue" evidence="2">
    <location>
        <position position="121"/>
    </location>
</feature>
<evidence type="ECO:0000313" key="2">
    <source>
        <dbReference type="EMBL" id="KAF4749952.1"/>
    </source>
</evidence>
<dbReference type="AlphaFoldDB" id="A0A7J6TZ89"/>
<feature type="compositionally biased region" description="Low complexity" evidence="1">
    <location>
        <begin position="31"/>
        <end position="43"/>
    </location>
</feature>
<dbReference type="EMBL" id="JABANM010003982">
    <property type="protein sequence ID" value="KAF4749952.1"/>
    <property type="molecule type" value="Genomic_DNA"/>
</dbReference>
<protein>
    <submittedName>
        <fullName evidence="2">Uncharacterized protein</fullName>
    </submittedName>
</protein>
<feature type="compositionally biased region" description="Low complexity" evidence="1">
    <location>
        <begin position="70"/>
        <end position="79"/>
    </location>
</feature>
<dbReference type="Proteomes" id="UP000574390">
    <property type="component" value="Unassembled WGS sequence"/>
</dbReference>
<feature type="non-terminal residue" evidence="2">
    <location>
        <position position="1"/>
    </location>
</feature>
<gene>
    <name evidence="2" type="ORF">FOZ62_014425</name>
</gene>
<reference evidence="2 3" key="1">
    <citation type="submission" date="2020-04" db="EMBL/GenBank/DDBJ databases">
        <title>Perkinsus olseni comparative genomics.</title>
        <authorList>
            <person name="Bogema D.R."/>
        </authorList>
    </citation>
    <scope>NUCLEOTIDE SEQUENCE [LARGE SCALE GENOMIC DNA]</scope>
    <source>
        <strain evidence="2">ATCC PRA-205</strain>
    </source>
</reference>
<evidence type="ECO:0000313" key="3">
    <source>
        <dbReference type="Proteomes" id="UP000574390"/>
    </source>
</evidence>
<feature type="region of interest" description="Disordered" evidence="1">
    <location>
        <begin position="1"/>
        <end position="104"/>
    </location>
</feature>
<evidence type="ECO:0000256" key="1">
    <source>
        <dbReference type="SAM" id="MobiDB-lite"/>
    </source>
</evidence>